<evidence type="ECO:0000313" key="4">
    <source>
        <dbReference type="EMBL" id="MXN65003.1"/>
    </source>
</evidence>
<dbReference type="SFLD" id="SFLDG00358">
    <property type="entry name" value="Main_(cytGST)"/>
    <property type="match status" value="1"/>
</dbReference>
<feature type="domain" description="GST C-terminal" evidence="3">
    <location>
        <begin position="85"/>
        <end position="211"/>
    </location>
</feature>
<evidence type="ECO:0000259" key="2">
    <source>
        <dbReference type="PROSITE" id="PS50404"/>
    </source>
</evidence>
<dbReference type="Gene3D" id="3.40.30.10">
    <property type="entry name" value="Glutaredoxin"/>
    <property type="match status" value="1"/>
</dbReference>
<comment type="caution">
    <text evidence="4">The sequence shown here is derived from an EMBL/GenBank/DDBJ whole genome shotgun (WGS) entry which is preliminary data.</text>
</comment>
<dbReference type="InterPro" id="IPR004045">
    <property type="entry name" value="Glutathione_S-Trfase_N"/>
</dbReference>
<dbReference type="RefSeq" id="WP_160775232.1">
    <property type="nucleotide sequence ID" value="NZ_WUMV01000003.1"/>
</dbReference>
<proteinExistence type="inferred from homology"/>
<dbReference type="SFLD" id="SFLDG01151">
    <property type="entry name" value="Main.2:_Nu-like"/>
    <property type="match status" value="1"/>
</dbReference>
<dbReference type="InterPro" id="IPR040079">
    <property type="entry name" value="Glutathione_S-Trfase"/>
</dbReference>
<dbReference type="SUPFAM" id="SSF47616">
    <property type="entry name" value="GST C-terminal domain-like"/>
    <property type="match status" value="1"/>
</dbReference>
<dbReference type="EMBL" id="WUMV01000003">
    <property type="protein sequence ID" value="MXN65003.1"/>
    <property type="molecule type" value="Genomic_DNA"/>
</dbReference>
<dbReference type="SUPFAM" id="SSF52833">
    <property type="entry name" value="Thioredoxin-like"/>
    <property type="match status" value="1"/>
</dbReference>
<dbReference type="InterPro" id="IPR036282">
    <property type="entry name" value="Glutathione-S-Trfase_C_sf"/>
</dbReference>
<dbReference type="Pfam" id="PF00043">
    <property type="entry name" value="GST_C"/>
    <property type="match status" value="1"/>
</dbReference>
<keyword evidence="5" id="KW-1185">Reference proteome</keyword>
<keyword evidence="4" id="KW-0808">Transferase</keyword>
<protein>
    <submittedName>
        <fullName evidence="4">Glutathione S-transferase</fullName>
    </submittedName>
</protein>
<gene>
    <name evidence="4" type="ORF">GR183_08795</name>
</gene>
<evidence type="ECO:0000259" key="3">
    <source>
        <dbReference type="PROSITE" id="PS50405"/>
    </source>
</evidence>
<dbReference type="InterPro" id="IPR036249">
    <property type="entry name" value="Thioredoxin-like_sf"/>
</dbReference>
<dbReference type="CDD" id="cd10291">
    <property type="entry name" value="GST_C_YfcG_like"/>
    <property type="match status" value="1"/>
</dbReference>
<reference evidence="4 5" key="1">
    <citation type="submission" date="2019-12" db="EMBL/GenBank/DDBJ databases">
        <authorList>
            <person name="Li M."/>
        </authorList>
    </citation>
    <scope>NUCLEOTIDE SEQUENCE [LARGE SCALE GENOMIC DNA]</scope>
    <source>
        <strain evidence="4 5">GBMRC 2046</strain>
    </source>
</reference>
<evidence type="ECO:0000313" key="5">
    <source>
        <dbReference type="Proteomes" id="UP000433101"/>
    </source>
</evidence>
<dbReference type="PROSITE" id="PS50405">
    <property type="entry name" value="GST_CTER"/>
    <property type="match status" value="1"/>
</dbReference>
<sequence>MIELYTWTTGNGRKPSIALEEMGLAYEIQGVNLTKNDQFSPEFTLLSPNNKIPAIRDRDTGQTIFESGAILLYLAEKSGKFVPKDDAGRWNVMQWLMWQMGGVGPMFGQAMHFVHYNPGVSEYAANRYLTETKRLYSVLDRRLGETAFAAGDDYSIADMAIWPWVARHPMQTIDLNDYPNVRRWYAEIAGRPAVQRGWAILGDTSPIPLPG</sequence>
<dbReference type="SFLD" id="SFLDS00019">
    <property type="entry name" value="Glutathione_Transferase_(cytos"/>
    <property type="match status" value="1"/>
</dbReference>
<dbReference type="PANTHER" id="PTHR44051:SF19">
    <property type="entry name" value="DISULFIDE-BOND OXIDOREDUCTASE YFCG"/>
    <property type="match status" value="1"/>
</dbReference>
<dbReference type="GO" id="GO:0016740">
    <property type="term" value="F:transferase activity"/>
    <property type="evidence" value="ECO:0007669"/>
    <property type="project" value="UniProtKB-KW"/>
</dbReference>
<dbReference type="InterPro" id="IPR004046">
    <property type="entry name" value="GST_C"/>
</dbReference>
<accession>A0A7X3LTX7</accession>
<dbReference type="AlphaFoldDB" id="A0A7X3LTX7"/>
<dbReference type="InterPro" id="IPR010987">
    <property type="entry name" value="Glutathione-S-Trfase_C-like"/>
</dbReference>
<dbReference type="Pfam" id="PF02798">
    <property type="entry name" value="GST_N"/>
    <property type="match status" value="1"/>
</dbReference>
<name>A0A7X3LTX7_9HYPH</name>
<dbReference type="CDD" id="cd03048">
    <property type="entry name" value="GST_N_Ure2p_like"/>
    <property type="match status" value="1"/>
</dbReference>
<feature type="domain" description="GST N-terminal" evidence="2">
    <location>
        <begin position="1"/>
        <end position="82"/>
    </location>
</feature>
<dbReference type="PROSITE" id="PS50404">
    <property type="entry name" value="GST_NTER"/>
    <property type="match status" value="1"/>
</dbReference>
<dbReference type="Gene3D" id="1.20.1050.10">
    <property type="match status" value="1"/>
</dbReference>
<dbReference type="Proteomes" id="UP000433101">
    <property type="component" value="Unassembled WGS sequence"/>
</dbReference>
<evidence type="ECO:0000256" key="1">
    <source>
        <dbReference type="RuleBase" id="RU003494"/>
    </source>
</evidence>
<comment type="similarity">
    <text evidence="1">Belongs to the GST superfamily.</text>
</comment>
<dbReference type="PANTHER" id="PTHR44051">
    <property type="entry name" value="GLUTATHIONE S-TRANSFERASE-RELATED"/>
    <property type="match status" value="1"/>
</dbReference>
<organism evidence="4 5">
    <name type="scientific">Stappia sediminis</name>
    <dbReference type="NCBI Taxonomy" id="2692190"/>
    <lineage>
        <taxon>Bacteria</taxon>
        <taxon>Pseudomonadati</taxon>
        <taxon>Pseudomonadota</taxon>
        <taxon>Alphaproteobacteria</taxon>
        <taxon>Hyphomicrobiales</taxon>
        <taxon>Stappiaceae</taxon>
        <taxon>Stappia</taxon>
    </lineage>
</organism>